<dbReference type="HAMAP" id="MF_01023">
    <property type="entry name" value="HisC_aminotrans_2"/>
    <property type="match status" value="1"/>
</dbReference>
<dbReference type="EC" id="2.6.1.57" evidence="6"/>
<dbReference type="InterPro" id="IPR005861">
    <property type="entry name" value="HisP_aminotrans"/>
</dbReference>
<evidence type="ECO:0000256" key="3">
    <source>
        <dbReference type="ARBA" id="ARBA00022576"/>
    </source>
</evidence>
<dbReference type="CDD" id="cd00609">
    <property type="entry name" value="AAT_like"/>
    <property type="match status" value="1"/>
</dbReference>
<dbReference type="NCBIfam" id="TIGR01141">
    <property type="entry name" value="hisC"/>
    <property type="match status" value="1"/>
</dbReference>
<keyword evidence="4 6" id="KW-0808">Transferase</keyword>
<sequence>MIRPDLSSLPIYVPGKNSETALKLSSNEATQEPLPGALKAMEAAVAHVNRYPDMGAVEIRKALAENLGVTPEQVTTGAGSSAICQELVEITSVPGDEVIFPWRSFEAYPIFAQVVGATPVKVPLTADHRVDLDAMAAAITEKTRLIFVCNPNNPTGSIITKEEFDAFLAKVPDNIIVALDEAYIEYNRNDAIPLATDYVHTHDNVIGLRTFSKAYGLAGIRLGYAFGNEEIISALSKVAIPFSVNSVAQAGAQASLASQKELRERTDETVEQRDRLVQHFADYGVPESQANHIWFATENIAALGSPQEVAEKLAQHDVLVRAFPEGVRVTVTTAEETETLLKAWDAAFGAQN</sequence>
<dbReference type="PROSITE" id="PS00599">
    <property type="entry name" value="AA_TRANSFER_CLASS_2"/>
    <property type="match status" value="1"/>
</dbReference>
<dbReference type="InterPro" id="IPR015424">
    <property type="entry name" value="PyrdxlP-dep_Trfase"/>
</dbReference>
<dbReference type="InterPro" id="IPR004839">
    <property type="entry name" value="Aminotransferase_I/II_large"/>
</dbReference>
<dbReference type="InterPro" id="IPR001917">
    <property type="entry name" value="Aminotrans_II_pyridoxalP_BS"/>
</dbReference>
<accession>A0A0B6F0Z5</accession>
<dbReference type="Pfam" id="PF00155">
    <property type="entry name" value="Aminotran_1_2"/>
    <property type="match status" value="1"/>
</dbReference>
<keyword evidence="3 6" id="KW-0032">Aminotransferase</keyword>
<dbReference type="InterPro" id="IPR015422">
    <property type="entry name" value="PyrdxlP-dep_Trfase_small"/>
</dbReference>
<dbReference type="PANTHER" id="PTHR43643:SF3">
    <property type="entry name" value="HISTIDINOL-PHOSPHATE AMINOTRANSFERASE"/>
    <property type="match status" value="1"/>
</dbReference>
<dbReference type="STRING" id="161899.CSING_00640"/>
<evidence type="ECO:0000256" key="4">
    <source>
        <dbReference type="ARBA" id="ARBA00022679"/>
    </source>
</evidence>
<feature type="domain" description="Aminotransferase class I/classII large" evidence="7">
    <location>
        <begin position="22"/>
        <end position="342"/>
    </location>
</feature>
<reference evidence="8 9" key="1">
    <citation type="journal article" date="2015" name="Genome Announc.">
        <title>Complete Genome Sequence and Annotation of Corynebacterium singulare DSM 44357, Isolated from a Human Semen Specimen.</title>
        <authorList>
            <person name="Merten M."/>
            <person name="Brinkrolf K."/>
            <person name="Albersmeier A."/>
            <person name="Kutter Y."/>
            <person name="Ruckert C."/>
            <person name="Tauch A."/>
        </authorList>
    </citation>
    <scope>NUCLEOTIDE SEQUENCE [LARGE SCALE GENOMIC DNA]</scope>
    <source>
        <strain evidence="8">IBS B52218</strain>
    </source>
</reference>
<evidence type="ECO:0000259" key="7">
    <source>
        <dbReference type="Pfam" id="PF00155"/>
    </source>
</evidence>
<dbReference type="Gene3D" id="3.90.1150.10">
    <property type="entry name" value="Aspartate Aminotransferase, domain 1"/>
    <property type="match status" value="1"/>
</dbReference>
<comment type="function">
    <text evidence="6">Aminotransferase that catalyzes the conversion of aromatic amino acids and 2-oxoglutarate into corresponding aromatic oxo acids and L-glutamate.</text>
</comment>
<evidence type="ECO:0000256" key="5">
    <source>
        <dbReference type="ARBA" id="ARBA00022898"/>
    </source>
</evidence>
<evidence type="ECO:0000313" key="9">
    <source>
        <dbReference type="Proteomes" id="UP000031890"/>
    </source>
</evidence>
<comment type="cofactor">
    <cofactor evidence="1 6">
        <name>pyridoxal 5'-phosphate</name>
        <dbReference type="ChEBI" id="CHEBI:597326"/>
    </cofactor>
</comment>
<organism evidence="8 9">
    <name type="scientific">Corynebacterium singulare</name>
    <dbReference type="NCBI Taxonomy" id="161899"/>
    <lineage>
        <taxon>Bacteria</taxon>
        <taxon>Bacillati</taxon>
        <taxon>Actinomycetota</taxon>
        <taxon>Actinomycetes</taxon>
        <taxon>Mycobacteriales</taxon>
        <taxon>Corynebacteriaceae</taxon>
        <taxon>Corynebacterium</taxon>
    </lineage>
</organism>
<dbReference type="Gene3D" id="3.40.640.10">
    <property type="entry name" value="Type I PLP-dependent aspartate aminotransferase-like (Major domain)"/>
    <property type="match status" value="1"/>
</dbReference>
<dbReference type="GO" id="GO:0008793">
    <property type="term" value="F:aromatic-amino-acid transaminase activity"/>
    <property type="evidence" value="ECO:0007669"/>
    <property type="project" value="UniProtKB-UniRule"/>
</dbReference>
<evidence type="ECO:0000256" key="6">
    <source>
        <dbReference type="HAMAP-Rule" id="MF_01513"/>
    </source>
</evidence>
<dbReference type="AlphaFoldDB" id="A0A0B6F0Z5"/>
<gene>
    <name evidence="6" type="primary">pat</name>
    <name evidence="8" type="ORF">CSING_00640</name>
</gene>
<dbReference type="HOGENOM" id="CLU_017584_3_3_11"/>
<evidence type="ECO:0000256" key="2">
    <source>
        <dbReference type="ARBA" id="ARBA00011738"/>
    </source>
</evidence>
<dbReference type="Proteomes" id="UP000031890">
    <property type="component" value="Chromosome"/>
</dbReference>
<dbReference type="GO" id="GO:0004400">
    <property type="term" value="F:histidinol-phosphate transaminase activity"/>
    <property type="evidence" value="ECO:0007669"/>
    <property type="project" value="InterPro"/>
</dbReference>
<feature type="modified residue" description="N6-(pyridoxal phosphate)lysine" evidence="6">
    <location>
        <position position="213"/>
    </location>
</feature>
<evidence type="ECO:0000256" key="1">
    <source>
        <dbReference type="ARBA" id="ARBA00001933"/>
    </source>
</evidence>
<keyword evidence="5 6" id="KW-0663">Pyridoxal phosphate</keyword>
<dbReference type="EMBL" id="CP010827">
    <property type="protein sequence ID" value="AJI77696.1"/>
    <property type="molecule type" value="Genomic_DNA"/>
</dbReference>
<dbReference type="InterPro" id="IPR015421">
    <property type="entry name" value="PyrdxlP-dep_Trfase_major"/>
</dbReference>
<comment type="subunit">
    <text evidence="2 6">Homodimer.</text>
</comment>
<dbReference type="KEGG" id="csx:CSING_00640"/>
<dbReference type="GO" id="GO:0030170">
    <property type="term" value="F:pyridoxal phosphate binding"/>
    <property type="evidence" value="ECO:0007669"/>
    <property type="project" value="UniProtKB-UniRule"/>
</dbReference>
<name>A0A0B6F0Z5_9CORY</name>
<comment type="catalytic activity">
    <reaction evidence="6">
        <text>an aromatic L-alpha-amino acid + 2-oxoglutarate = an aromatic oxo-acid + L-glutamate</text>
        <dbReference type="Rhea" id="RHEA:17533"/>
        <dbReference type="ChEBI" id="CHEBI:16810"/>
        <dbReference type="ChEBI" id="CHEBI:29985"/>
        <dbReference type="ChEBI" id="CHEBI:73309"/>
        <dbReference type="ChEBI" id="CHEBI:84824"/>
        <dbReference type="EC" id="2.6.1.57"/>
    </reaction>
</comment>
<evidence type="ECO:0000313" key="8">
    <source>
        <dbReference type="EMBL" id="AJI77696.1"/>
    </source>
</evidence>
<dbReference type="RefSeq" id="WP_042528807.1">
    <property type="nucleotide sequence ID" value="NZ_CP010827.1"/>
</dbReference>
<dbReference type="SUPFAM" id="SSF53383">
    <property type="entry name" value="PLP-dependent transferases"/>
    <property type="match status" value="1"/>
</dbReference>
<dbReference type="HAMAP" id="MF_01513">
    <property type="entry name" value="Phe_aminotrans_2"/>
    <property type="match status" value="1"/>
</dbReference>
<dbReference type="InterPro" id="IPR024892">
    <property type="entry name" value="ArAT"/>
</dbReference>
<dbReference type="NCBIfam" id="NF002878">
    <property type="entry name" value="PRK03321.1"/>
    <property type="match status" value="1"/>
</dbReference>
<comment type="similarity">
    <text evidence="6">Belongs to the class-II pyridoxal-phosphate-dependent aminotransferase family.</text>
</comment>
<protein>
    <recommendedName>
        <fullName evidence="6">Aromatic amino acid aminotransferase</fullName>
        <shortName evidence="6">ArAT</shortName>
        <ecNumber evidence="6">2.6.1.57</ecNumber>
    </recommendedName>
</protein>
<dbReference type="GO" id="GO:0000105">
    <property type="term" value="P:L-histidine biosynthetic process"/>
    <property type="evidence" value="ECO:0007669"/>
    <property type="project" value="InterPro"/>
</dbReference>
<dbReference type="InterPro" id="IPR050106">
    <property type="entry name" value="HistidinolP_aminotransfase"/>
</dbReference>
<dbReference type="OrthoDB" id="9809616at2"/>
<proteinExistence type="inferred from homology"/>
<dbReference type="PANTHER" id="PTHR43643">
    <property type="entry name" value="HISTIDINOL-PHOSPHATE AMINOTRANSFERASE 2"/>
    <property type="match status" value="1"/>
</dbReference>